<evidence type="ECO:0000313" key="3">
    <source>
        <dbReference type="Proteomes" id="UP000093514"/>
    </source>
</evidence>
<evidence type="ECO:0000313" key="2">
    <source>
        <dbReference type="EMBL" id="OCL27169.1"/>
    </source>
</evidence>
<dbReference type="AlphaFoldDB" id="A0A1C0AA90"/>
<evidence type="ECO:0000256" key="1">
    <source>
        <dbReference type="SAM" id="Phobius"/>
    </source>
</evidence>
<reference evidence="3" key="1">
    <citation type="submission" date="2016-07" db="EMBL/GenBank/DDBJ databases">
        <authorList>
            <person name="Florea S."/>
            <person name="Webb J.S."/>
            <person name="Jaromczyk J."/>
            <person name="Schardl C.L."/>
        </authorList>
    </citation>
    <scope>NUCLEOTIDE SEQUENCE [LARGE SCALE GENOMIC DNA]</scope>
    <source>
        <strain evidence="3">Z6</strain>
    </source>
</reference>
<keyword evidence="1" id="KW-0812">Transmembrane</keyword>
<keyword evidence="1" id="KW-1133">Transmembrane helix</keyword>
<protein>
    <submittedName>
        <fullName evidence="2">Uncharacterized protein</fullName>
    </submittedName>
</protein>
<feature type="transmembrane region" description="Helical" evidence="1">
    <location>
        <begin position="90"/>
        <end position="109"/>
    </location>
</feature>
<gene>
    <name evidence="2" type="ORF">U472_06750</name>
</gene>
<reference evidence="2 3" key="2">
    <citation type="submission" date="2016-08" db="EMBL/GenBank/DDBJ databases">
        <title>Orenia metallireducens sp. nov. strain Z6, a Novel Metal-reducing Firmicute from the Deep Subsurface.</title>
        <authorList>
            <person name="Maxim B.I."/>
            <person name="Kenneth K."/>
            <person name="Flynn T.M."/>
            <person name="Oloughlin E.J."/>
            <person name="Locke R.A."/>
            <person name="Weber J.R."/>
            <person name="Egan S.M."/>
            <person name="Mackie R.I."/>
            <person name="Cann I.K."/>
        </authorList>
    </citation>
    <scope>NUCLEOTIDE SEQUENCE [LARGE SCALE GENOMIC DNA]</scope>
    <source>
        <strain evidence="2 3">Z6</strain>
    </source>
</reference>
<accession>A0A1C0AA90</accession>
<feature type="transmembrane region" description="Helical" evidence="1">
    <location>
        <begin position="55"/>
        <end position="78"/>
    </location>
</feature>
<organism evidence="2 3">
    <name type="scientific">Orenia metallireducens</name>
    <dbReference type="NCBI Taxonomy" id="1413210"/>
    <lineage>
        <taxon>Bacteria</taxon>
        <taxon>Bacillati</taxon>
        <taxon>Bacillota</taxon>
        <taxon>Clostridia</taxon>
        <taxon>Halanaerobiales</taxon>
        <taxon>Halobacteroidaceae</taxon>
        <taxon>Orenia</taxon>
    </lineage>
</organism>
<name>A0A1C0AA90_9FIRM</name>
<keyword evidence="1" id="KW-0472">Membrane</keyword>
<proteinExistence type="predicted"/>
<dbReference type="EMBL" id="LWDV01000008">
    <property type="protein sequence ID" value="OCL27169.1"/>
    <property type="molecule type" value="Genomic_DNA"/>
</dbReference>
<sequence length="149" mass="17254">MEWVIIFVASWLLFFLLVDWKELKTNLWCGIVAVALQLAIDTQAMNHGWYKINRGVLWVFGSSAFFVMGPVLVIGIFMAQFHPTKRWMRVINVIVLSSFYSIFELLVLARKVLVYIDWHYTESLIINTCAMAILSWFTIVVLDKKGESS</sequence>
<feature type="transmembrane region" description="Helical" evidence="1">
    <location>
        <begin position="124"/>
        <end position="142"/>
    </location>
</feature>
<comment type="caution">
    <text evidence="2">The sequence shown here is derived from an EMBL/GenBank/DDBJ whole genome shotgun (WGS) entry which is preliminary data.</text>
</comment>
<dbReference type="Proteomes" id="UP000093514">
    <property type="component" value="Unassembled WGS sequence"/>
</dbReference>
<dbReference type="RefSeq" id="WP_068716783.1">
    <property type="nucleotide sequence ID" value="NZ_LWDV01000008.1"/>
</dbReference>
<dbReference type="OrthoDB" id="1724157at2"/>
<keyword evidence="3" id="KW-1185">Reference proteome</keyword>